<dbReference type="EMBL" id="NWUJ01000002">
    <property type="protein sequence ID" value="PFH37074.1"/>
    <property type="molecule type" value="Genomic_DNA"/>
</dbReference>
<organism evidence="7 8">
    <name type="scientific">Besnoitia besnoiti</name>
    <name type="common">Apicomplexan protozoan</name>
    <dbReference type="NCBI Taxonomy" id="94643"/>
    <lineage>
        <taxon>Eukaryota</taxon>
        <taxon>Sar</taxon>
        <taxon>Alveolata</taxon>
        <taxon>Apicomplexa</taxon>
        <taxon>Conoidasida</taxon>
        <taxon>Coccidia</taxon>
        <taxon>Eucoccidiorida</taxon>
        <taxon>Eimeriorina</taxon>
        <taxon>Sarcocystidae</taxon>
        <taxon>Besnoitia</taxon>
    </lineage>
</organism>
<dbReference type="GeneID" id="40308513"/>
<evidence type="ECO:0000256" key="4">
    <source>
        <dbReference type="ARBA" id="ARBA00023136"/>
    </source>
</evidence>
<protein>
    <recommendedName>
        <fullName evidence="9">PRA1 family protein</fullName>
    </recommendedName>
</protein>
<dbReference type="PANTHER" id="PTHR19317">
    <property type="entry name" value="PRENYLATED RAB ACCEPTOR 1-RELATED"/>
    <property type="match status" value="1"/>
</dbReference>
<dbReference type="GO" id="GO:0016020">
    <property type="term" value="C:membrane"/>
    <property type="evidence" value="ECO:0007669"/>
    <property type="project" value="UniProtKB-SubCell"/>
</dbReference>
<evidence type="ECO:0000256" key="2">
    <source>
        <dbReference type="ARBA" id="ARBA00022692"/>
    </source>
</evidence>
<sequence length="329" mass="34318">MLDPTDNMDDFYNDTSAPAGAQLPPPAPHLASASAPSAAFPSSSARPLAATALSSNPIGRGGEDGPFTMHPKACGSPHFVENPLARTGSGDEKCRRDEGSLRGSIDSANPLTVAQSGGAGGSRNIRTAPQTQEAFPSLHGVVSGKMGDGGGSTLGAPQQRPQFSVSQLQAAYRYVQHSLLSKAVSWTEFVHIPSFQKPATGATAVDRVERNLRYFYMNYIIICSVLAVVAALLNPVVLVIGGVFGGAAFLAGFKGDNTLRIGDTVLPVKTFRFTCLAVAALTIFLVAGHIVVSLSLGCALIVMLHASLHIGVSYEQIAQHSACSPEFDV</sequence>
<feature type="region of interest" description="Disordered" evidence="5">
    <location>
        <begin position="140"/>
        <end position="159"/>
    </location>
</feature>
<evidence type="ECO:0000256" key="5">
    <source>
        <dbReference type="SAM" id="MobiDB-lite"/>
    </source>
</evidence>
<feature type="compositionally biased region" description="Basic and acidic residues" evidence="5">
    <location>
        <begin position="89"/>
        <end position="100"/>
    </location>
</feature>
<feature type="transmembrane region" description="Helical" evidence="6">
    <location>
        <begin position="271"/>
        <end position="304"/>
    </location>
</feature>
<dbReference type="AlphaFoldDB" id="A0A2A9MIP4"/>
<feature type="compositionally biased region" description="Low complexity" evidence="5">
    <location>
        <begin position="29"/>
        <end position="50"/>
    </location>
</feature>
<dbReference type="PANTHER" id="PTHR19317:SF0">
    <property type="entry name" value="PRENYLATED RAB ACCEPTOR PROTEIN 1"/>
    <property type="match status" value="1"/>
</dbReference>
<dbReference type="RefSeq" id="XP_029221083.1">
    <property type="nucleotide sequence ID" value="XM_029362118.1"/>
</dbReference>
<gene>
    <name evidence="7" type="ORF">BESB_035320</name>
</gene>
<evidence type="ECO:0000313" key="8">
    <source>
        <dbReference type="Proteomes" id="UP000224006"/>
    </source>
</evidence>
<evidence type="ECO:0000256" key="6">
    <source>
        <dbReference type="SAM" id="Phobius"/>
    </source>
</evidence>
<evidence type="ECO:0000313" key="7">
    <source>
        <dbReference type="EMBL" id="PFH37074.1"/>
    </source>
</evidence>
<keyword evidence="4 6" id="KW-0472">Membrane</keyword>
<dbReference type="VEuPathDB" id="ToxoDB:BESB_035320"/>
<evidence type="ECO:0000256" key="3">
    <source>
        <dbReference type="ARBA" id="ARBA00022989"/>
    </source>
</evidence>
<keyword evidence="2 6" id="KW-0812">Transmembrane</keyword>
<dbReference type="OrthoDB" id="63113at2759"/>
<comment type="caution">
    <text evidence="7">The sequence shown here is derived from an EMBL/GenBank/DDBJ whole genome shotgun (WGS) entry which is preliminary data.</text>
</comment>
<dbReference type="KEGG" id="bbes:BESB_035320"/>
<dbReference type="Pfam" id="PF03208">
    <property type="entry name" value="PRA1"/>
    <property type="match status" value="1"/>
</dbReference>
<evidence type="ECO:0000256" key="1">
    <source>
        <dbReference type="ARBA" id="ARBA00004141"/>
    </source>
</evidence>
<feature type="compositionally biased region" description="Polar residues" evidence="5">
    <location>
        <begin position="106"/>
        <end position="115"/>
    </location>
</feature>
<accession>A0A2A9MIP4</accession>
<keyword evidence="3 6" id="KW-1133">Transmembrane helix</keyword>
<feature type="transmembrane region" description="Helical" evidence="6">
    <location>
        <begin position="219"/>
        <end position="251"/>
    </location>
</feature>
<feature type="compositionally biased region" description="Acidic residues" evidence="5">
    <location>
        <begin position="1"/>
        <end position="12"/>
    </location>
</feature>
<dbReference type="InterPro" id="IPR004895">
    <property type="entry name" value="Prenylated_rab_accept_PRA1"/>
</dbReference>
<evidence type="ECO:0008006" key="9">
    <source>
        <dbReference type="Google" id="ProtNLM"/>
    </source>
</evidence>
<keyword evidence="8" id="KW-1185">Reference proteome</keyword>
<name>A0A2A9MIP4_BESBE</name>
<proteinExistence type="predicted"/>
<dbReference type="GO" id="GO:0005794">
    <property type="term" value="C:Golgi apparatus"/>
    <property type="evidence" value="ECO:0007669"/>
    <property type="project" value="TreeGrafter"/>
</dbReference>
<dbReference type="STRING" id="94643.A0A2A9MIP4"/>
<reference evidence="7 8" key="1">
    <citation type="submission" date="2017-09" db="EMBL/GenBank/DDBJ databases">
        <title>Genome sequencing of Besnoitia besnoiti strain Bb-Ger1.</title>
        <authorList>
            <person name="Schares G."/>
            <person name="Venepally P."/>
            <person name="Lorenzi H.A."/>
        </authorList>
    </citation>
    <scope>NUCLEOTIDE SEQUENCE [LARGE SCALE GENOMIC DNA]</scope>
    <source>
        <strain evidence="7 8">Bb-Ger1</strain>
    </source>
</reference>
<feature type="region of interest" description="Disordered" evidence="5">
    <location>
        <begin position="1"/>
        <end position="126"/>
    </location>
</feature>
<comment type="subcellular location">
    <subcellularLocation>
        <location evidence="1">Membrane</location>
        <topology evidence="1">Multi-pass membrane protein</topology>
    </subcellularLocation>
</comment>
<dbReference type="Proteomes" id="UP000224006">
    <property type="component" value="Chromosome II"/>
</dbReference>